<dbReference type="KEGG" id="hyh:D3Y59_00615"/>
<evidence type="ECO:0000256" key="9">
    <source>
        <dbReference type="HAMAP-Rule" id="MF_00148"/>
    </source>
</evidence>
<evidence type="ECO:0000256" key="6">
    <source>
        <dbReference type="ARBA" id="ARBA00022763"/>
    </source>
</evidence>
<evidence type="ECO:0000256" key="7">
    <source>
        <dbReference type="ARBA" id="ARBA00022801"/>
    </source>
</evidence>
<keyword evidence="8 9" id="KW-0234">DNA repair</keyword>
<sequence>MTVKIDESWRKVLQPEFEKPYFQELIQFVKQEYQTQTVYPAGGQIFHAFDACPFDRVKVVILGQDPYHGKGQAHGLAFSVQFGVRSPPSLVNVFKELESDLGMPRPDNGNLDRWAQQGVLLLNATLTVRASTPGSHQKKGWEEFTDAVIRIISEQKEHVVFVLWGAYAQKKAELIDSRKHLVLKAAHPSPYAADKGFFGSKPFSKTNAYLQQQGLEPIQW</sequence>
<dbReference type="NCBIfam" id="NF003589">
    <property type="entry name" value="PRK05254.1-2"/>
    <property type="match status" value="1"/>
</dbReference>
<evidence type="ECO:0000256" key="11">
    <source>
        <dbReference type="RuleBase" id="RU003780"/>
    </source>
</evidence>
<dbReference type="NCBIfam" id="NF003592">
    <property type="entry name" value="PRK05254.1-5"/>
    <property type="match status" value="1"/>
</dbReference>
<reference evidence="13 14" key="1">
    <citation type="submission" date="2018-09" db="EMBL/GenBank/DDBJ databases">
        <title>Hymenobacter medium sp. nov., isolated from R2A medium.</title>
        <authorList>
            <person name="Yingchao G."/>
        </authorList>
    </citation>
    <scope>NUCLEOTIDE SEQUENCE [LARGE SCALE GENOMIC DNA]</scope>
    <source>
        <strain evidence="14">sh-6</strain>
    </source>
</reference>
<dbReference type="RefSeq" id="WP_119443274.1">
    <property type="nucleotide sequence ID" value="NZ_CP032317.1"/>
</dbReference>
<dbReference type="NCBIfam" id="NF003591">
    <property type="entry name" value="PRK05254.1-4"/>
    <property type="match status" value="1"/>
</dbReference>
<gene>
    <name evidence="9" type="primary">ung</name>
    <name evidence="13" type="ORF">D3Y59_00615</name>
</gene>
<dbReference type="InterPro" id="IPR036895">
    <property type="entry name" value="Uracil-DNA_glycosylase-like_sf"/>
</dbReference>
<dbReference type="SMART" id="SM00987">
    <property type="entry name" value="UreE_C"/>
    <property type="match status" value="1"/>
</dbReference>
<protein>
    <recommendedName>
        <fullName evidence="5 9">Uracil-DNA glycosylase</fullName>
        <shortName evidence="9">UDG</shortName>
        <ecNumber evidence="4 9">3.2.2.27</ecNumber>
    </recommendedName>
</protein>
<keyword evidence="14" id="KW-1185">Reference proteome</keyword>
<dbReference type="InterPro" id="IPR018085">
    <property type="entry name" value="Ura-DNA_Glyclase_AS"/>
</dbReference>
<dbReference type="PANTHER" id="PTHR11264">
    <property type="entry name" value="URACIL-DNA GLYCOSYLASE"/>
    <property type="match status" value="1"/>
</dbReference>
<dbReference type="EMBL" id="CP032317">
    <property type="protein sequence ID" value="AYA35683.1"/>
    <property type="molecule type" value="Genomic_DNA"/>
</dbReference>
<dbReference type="PANTHER" id="PTHR11264:SF0">
    <property type="entry name" value="URACIL-DNA GLYCOSYLASE"/>
    <property type="match status" value="1"/>
</dbReference>
<comment type="subcellular location">
    <subcellularLocation>
        <location evidence="9">Cytoplasm</location>
    </subcellularLocation>
</comment>
<dbReference type="Proteomes" id="UP000262802">
    <property type="component" value="Chromosome"/>
</dbReference>
<keyword evidence="9" id="KW-0963">Cytoplasm</keyword>
<comment type="similarity">
    <text evidence="3 9 11">Belongs to the uracil-DNA glycosylase (UDG) superfamily. UNG family.</text>
</comment>
<feature type="active site" description="Proton acceptor" evidence="9 10">
    <location>
        <position position="65"/>
    </location>
</feature>
<organism evidence="13 14">
    <name type="scientific">Hymenobacter oligotrophus</name>
    <dbReference type="NCBI Taxonomy" id="2319843"/>
    <lineage>
        <taxon>Bacteria</taxon>
        <taxon>Pseudomonadati</taxon>
        <taxon>Bacteroidota</taxon>
        <taxon>Cytophagia</taxon>
        <taxon>Cytophagales</taxon>
        <taxon>Hymenobacteraceae</taxon>
        <taxon>Hymenobacter</taxon>
    </lineage>
</organism>
<evidence type="ECO:0000256" key="2">
    <source>
        <dbReference type="ARBA" id="ARBA00002631"/>
    </source>
</evidence>
<evidence type="ECO:0000256" key="3">
    <source>
        <dbReference type="ARBA" id="ARBA00008184"/>
    </source>
</evidence>
<dbReference type="Gene3D" id="3.40.470.10">
    <property type="entry name" value="Uracil-DNA glycosylase-like domain"/>
    <property type="match status" value="1"/>
</dbReference>
<keyword evidence="13" id="KW-0326">Glycosidase</keyword>
<feature type="domain" description="Uracil-DNA glycosylase-like" evidence="12">
    <location>
        <begin position="50"/>
        <end position="210"/>
    </location>
</feature>
<evidence type="ECO:0000256" key="4">
    <source>
        <dbReference type="ARBA" id="ARBA00012030"/>
    </source>
</evidence>
<evidence type="ECO:0000256" key="1">
    <source>
        <dbReference type="ARBA" id="ARBA00001400"/>
    </source>
</evidence>
<evidence type="ECO:0000256" key="8">
    <source>
        <dbReference type="ARBA" id="ARBA00023204"/>
    </source>
</evidence>
<dbReference type="GO" id="GO:0097510">
    <property type="term" value="P:base-excision repair, AP site formation via deaminated base removal"/>
    <property type="evidence" value="ECO:0007669"/>
    <property type="project" value="TreeGrafter"/>
</dbReference>
<dbReference type="NCBIfam" id="NF003588">
    <property type="entry name" value="PRK05254.1-1"/>
    <property type="match status" value="1"/>
</dbReference>
<dbReference type="SMART" id="SM00986">
    <property type="entry name" value="UDG"/>
    <property type="match status" value="1"/>
</dbReference>
<evidence type="ECO:0000256" key="10">
    <source>
        <dbReference type="PROSITE-ProRule" id="PRU10072"/>
    </source>
</evidence>
<evidence type="ECO:0000313" key="14">
    <source>
        <dbReference type="Proteomes" id="UP000262802"/>
    </source>
</evidence>
<evidence type="ECO:0000259" key="12">
    <source>
        <dbReference type="SMART" id="SM00986"/>
    </source>
</evidence>
<dbReference type="InterPro" id="IPR005122">
    <property type="entry name" value="Uracil-DNA_glycosylase-like"/>
</dbReference>
<keyword evidence="6 9" id="KW-0227">DNA damage</keyword>
<dbReference type="PROSITE" id="PS00130">
    <property type="entry name" value="U_DNA_GLYCOSYLASE"/>
    <property type="match status" value="1"/>
</dbReference>
<comment type="catalytic activity">
    <reaction evidence="1 9 11">
        <text>Hydrolyzes single-stranded DNA or mismatched double-stranded DNA and polynucleotides, releasing free uracil.</text>
        <dbReference type="EC" id="3.2.2.27"/>
    </reaction>
</comment>
<dbReference type="FunFam" id="3.40.470.10:FF:000001">
    <property type="entry name" value="Uracil-DNA glycosylase"/>
    <property type="match status" value="1"/>
</dbReference>
<dbReference type="HAMAP" id="MF_00148">
    <property type="entry name" value="UDG"/>
    <property type="match status" value="1"/>
</dbReference>
<comment type="function">
    <text evidence="2 9 11">Excises uracil residues from the DNA which can arise as a result of misincorporation of dUMP residues by DNA polymerase or due to deamination of cytosine.</text>
</comment>
<dbReference type="NCBIfam" id="TIGR00628">
    <property type="entry name" value="ung"/>
    <property type="match status" value="1"/>
</dbReference>
<dbReference type="GO" id="GO:0004844">
    <property type="term" value="F:uracil DNA N-glycosylase activity"/>
    <property type="evidence" value="ECO:0007669"/>
    <property type="project" value="UniProtKB-UniRule"/>
</dbReference>
<keyword evidence="7 9" id="KW-0378">Hydrolase</keyword>
<proteinExistence type="inferred from homology"/>
<evidence type="ECO:0000256" key="5">
    <source>
        <dbReference type="ARBA" id="ARBA00018429"/>
    </source>
</evidence>
<dbReference type="Pfam" id="PF03167">
    <property type="entry name" value="UDG"/>
    <property type="match status" value="1"/>
</dbReference>
<evidence type="ECO:0000313" key="13">
    <source>
        <dbReference type="EMBL" id="AYA35683.1"/>
    </source>
</evidence>
<dbReference type="SUPFAM" id="SSF52141">
    <property type="entry name" value="Uracil-DNA glycosylase-like"/>
    <property type="match status" value="1"/>
</dbReference>
<dbReference type="EC" id="3.2.2.27" evidence="4 9"/>
<dbReference type="AlphaFoldDB" id="A0A3B7QWS6"/>
<dbReference type="GO" id="GO:0005737">
    <property type="term" value="C:cytoplasm"/>
    <property type="evidence" value="ECO:0007669"/>
    <property type="project" value="UniProtKB-SubCell"/>
</dbReference>
<name>A0A3B7QWS6_9BACT</name>
<accession>A0A3B7QWS6</accession>
<dbReference type="InterPro" id="IPR002043">
    <property type="entry name" value="UDG_fam1"/>
</dbReference>
<dbReference type="OrthoDB" id="9804372at2"/>
<dbReference type="CDD" id="cd10027">
    <property type="entry name" value="UDG-F1-like"/>
    <property type="match status" value="1"/>
</dbReference>